<dbReference type="InterPro" id="IPR036192">
    <property type="entry name" value="Cell_div_ZapA-like_sf"/>
</dbReference>
<evidence type="ECO:0000256" key="7">
    <source>
        <dbReference type="ARBA" id="ARBA00023210"/>
    </source>
</evidence>
<keyword evidence="7" id="KW-0717">Septation</keyword>
<evidence type="ECO:0000256" key="2">
    <source>
        <dbReference type="ARBA" id="ARBA00010074"/>
    </source>
</evidence>
<evidence type="ECO:0000256" key="4">
    <source>
        <dbReference type="ARBA" id="ARBA00022490"/>
    </source>
</evidence>
<comment type="subunit">
    <text evidence="10">Homodimer. Interacts with FtsZ.</text>
</comment>
<comment type="similarity">
    <text evidence="2">Belongs to the ZapA family. Type 1 subfamily.</text>
</comment>
<comment type="caution">
    <text evidence="12">The sequence shown here is derived from an EMBL/GenBank/DDBJ whole genome shotgun (WGS) entry which is preliminary data.</text>
</comment>
<sequence>MTAAAESAPIPVKIRILDKEFTVGCEPDEKAALLEAAEALDSKMRAIRGVNRMAAMDRVMLLAALNFVSEFHALQKAQSRRETELSDVVRTLADKLDTLQPDPAV</sequence>
<accession>A0ABU7UWB5</accession>
<dbReference type="RefSeq" id="WP_331702972.1">
    <property type="nucleotide sequence ID" value="NZ_JAZHBO010000001.1"/>
</dbReference>
<protein>
    <recommendedName>
        <fullName evidence="3">Cell division protein ZapA</fullName>
    </recommendedName>
    <alternativeName>
        <fullName evidence="11">Z ring-associated protein ZapA</fullName>
    </alternativeName>
</protein>
<organism evidence="12 13">
    <name type="scientific">Aquilutibacter rugosus</name>
    <dbReference type="NCBI Taxonomy" id="3115820"/>
    <lineage>
        <taxon>Bacteria</taxon>
        <taxon>Pseudomonadati</taxon>
        <taxon>Pseudomonadota</taxon>
        <taxon>Gammaproteobacteria</taxon>
        <taxon>Lysobacterales</taxon>
        <taxon>Lysobacteraceae</taxon>
        <taxon>Aquilutibacter</taxon>
    </lineage>
</organism>
<evidence type="ECO:0000313" key="12">
    <source>
        <dbReference type="EMBL" id="MEF2154816.1"/>
    </source>
</evidence>
<evidence type="ECO:0000256" key="8">
    <source>
        <dbReference type="ARBA" id="ARBA00023306"/>
    </source>
</evidence>
<keyword evidence="8" id="KW-0131">Cell cycle</keyword>
<evidence type="ECO:0000256" key="10">
    <source>
        <dbReference type="ARBA" id="ARBA00026068"/>
    </source>
</evidence>
<dbReference type="GO" id="GO:0051301">
    <property type="term" value="P:cell division"/>
    <property type="evidence" value="ECO:0007669"/>
    <property type="project" value="UniProtKB-KW"/>
</dbReference>
<comment type="function">
    <text evidence="9">Activator of cell division through the inhibition of FtsZ GTPase activity, therefore promoting FtsZ assembly into bundles of protofilaments necessary for the formation of the division Z ring. It is recruited early at mid-cell but it is not essential for cell division.</text>
</comment>
<evidence type="ECO:0000256" key="1">
    <source>
        <dbReference type="ARBA" id="ARBA00004496"/>
    </source>
</evidence>
<evidence type="ECO:0000313" key="13">
    <source>
        <dbReference type="Proteomes" id="UP001356170"/>
    </source>
</evidence>
<evidence type="ECO:0000256" key="3">
    <source>
        <dbReference type="ARBA" id="ARBA00015195"/>
    </source>
</evidence>
<dbReference type="Gene3D" id="1.20.5.50">
    <property type="match status" value="1"/>
</dbReference>
<evidence type="ECO:0000256" key="6">
    <source>
        <dbReference type="ARBA" id="ARBA00023054"/>
    </source>
</evidence>
<dbReference type="SUPFAM" id="SSF102829">
    <property type="entry name" value="Cell division protein ZapA-like"/>
    <property type="match status" value="1"/>
</dbReference>
<proteinExistence type="inferred from homology"/>
<keyword evidence="5 12" id="KW-0132">Cell division</keyword>
<name>A0ABU7UWB5_9GAMM</name>
<dbReference type="InterPro" id="IPR042233">
    <property type="entry name" value="Cell_div_ZapA_N"/>
</dbReference>
<dbReference type="PANTHER" id="PTHR34981:SF1">
    <property type="entry name" value="CELL DIVISION PROTEIN ZAPA"/>
    <property type="match status" value="1"/>
</dbReference>
<comment type="subcellular location">
    <subcellularLocation>
        <location evidence="1">Cytoplasm</location>
    </subcellularLocation>
</comment>
<evidence type="ECO:0000256" key="5">
    <source>
        <dbReference type="ARBA" id="ARBA00022618"/>
    </source>
</evidence>
<evidence type="ECO:0000256" key="11">
    <source>
        <dbReference type="ARBA" id="ARBA00033158"/>
    </source>
</evidence>
<reference evidence="12 13" key="1">
    <citation type="submission" date="2024-01" db="EMBL/GenBank/DDBJ databases">
        <title>Novel species of the genus Luteimonas isolated from rivers.</title>
        <authorList>
            <person name="Lu H."/>
        </authorList>
    </citation>
    <scope>NUCLEOTIDE SEQUENCE [LARGE SCALE GENOMIC DNA]</scope>
    <source>
        <strain evidence="12 13">FXH3W</strain>
    </source>
</reference>
<dbReference type="Proteomes" id="UP001356170">
    <property type="component" value="Unassembled WGS sequence"/>
</dbReference>
<keyword evidence="4" id="KW-0963">Cytoplasm</keyword>
<dbReference type="Gene3D" id="3.30.160.880">
    <property type="entry name" value="Cell division protein ZapA protomer, N-terminal domain"/>
    <property type="match status" value="1"/>
</dbReference>
<dbReference type="PANTHER" id="PTHR34981">
    <property type="entry name" value="CELL DIVISION PROTEIN ZAPA"/>
    <property type="match status" value="1"/>
</dbReference>
<keyword evidence="6" id="KW-0175">Coiled coil</keyword>
<keyword evidence="13" id="KW-1185">Reference proteome</keyword>
<gene>
    <name evidence="12" type="ORF">V3390_00960</name>
</gene>
<dbReference type="Pfam" id="PF05164">
    <property type="entry name" value="ZapA"/>
    <property type="match status" value="1"/>
</dbReference>
<dbReference type="EMBL" id="JAZHBO010000001">
    <property type="protein sequence ID" value="MEF2154816.1"/>
    <property type="molecule type" value="Genomic_DNA"/>
</dbReference>
<dbReference type="InterPro" id="IPR007838">
    <property type="entry name" value="Cell_div_ZapA-like"/>
</dbReference>
<evidence type="ECO:0000256" key="9">
    <source>
        <dbReference type="ARBA" id="ARBA00024910"/>
    </source>
</evidence>